<evidence type="ECO:0000313" key="2">
    <source>
        <dbReference type="EMBL" id="GFY10265.1"/>
    </source>
</evidence>
<keyword evidence="3" id="KW-1185">Reference proteome</keyword>
<dbReference type="EMBL" id="BMAU01021296">
    <property type="protein sequence ID" value="GFY10265.1"/>
    <property type="molecule type" value="Genomic_DNA"/>
</dbReference>
<protein>
    <submittedName>
        <fullName evidence="2">Uncharacterized protein</fullName>
    </submittedName>
</protein>
<accession>A0A8X6VL64</accession>
<evidence type="ECO:0000256" key="1">
    <source>
        <dbReference type="SAM" id="MobiDB-lite"/>
    </source>
</evidence>
<dbReference type="AlphaFoldDB" id="A0A8X6VL64"/>
<feature type="region of interest" description="Disordered" evidence="1">
    <location>
        <begin position="57"/>
        <end position="78"/>
    </location>
</feature>
<name>A0A8X6VL64_TRICX</name>
<proteinExistence type="predicted"/>
<feature type="region of interest" description="Disordered" evidence="1">
    <location>
        <begin position="1"/>
        <end position="28"/>
    </location>
</feature>
<comment type="caution">
    <text evidence="2">The sequence shown here is derived from an EMBL/GenBank/DDBJ whole genome shotgun (WGS) entry which is preliminary data.</text>
</comment>
<evidence type="ECO:0000313" key="3">
    <source>
        <dbReference type="Proteomes" id="UP000887159"/>
    </source>
</evidence>
<feature type="compositionally biased region" description="Basic and acidic residues" evidence="1">
    <location>
        <begin position="57"/>
        <end position="67"/>
    </location>
</feature>
<gene>
    <name evidence="2" type="ORF">TNCV_2629441</name>
</gene>
<sequence length="110" mass="12772">MLEEDRTHRNHFTLKKIPQSPPFTSYDRRKRFSYRTNKLNCVLIGVGYSEGRKSLAEKRDSDVETECHWSTQSPSRLNTTLASEPENRALSLFFKRRDRFGEGGGKFSGK</sequence>
<organism evidence="2 3">
    <name type="scientific">Trichonephila clavipes</name>
    <name type="common">Golden silk orbweaver</name>
    <name type="synonym">Nephila clavipes</name>
    <dbReference type="NCBI Taxonomy" id="2585209"/>
    <lineage>
        <taxon>Eukaryota</taxon>
        <taxon>Metazoa</taxon>
        <taxon>Ecdysozoa</taxon>
        <taxon>Arthropoda</taxon>
        <taxon>Chelicerata</taxon>
        <taxon>Arachnida</taxon>
        <taxon>Araneae</taxon>
        <taxon>Araneomorphae</taxon>
        <taxon>Entelegynae</taxon>
        <taxon>Araneoidea</taxon>
        <taxon>Nephilidae</taxon>
        <taxon>Trichonephila</taxon>
    </lineage>
</organism>
<reference evidence="2" key="1">
    <citation type="submission" date="2020-08" db="EMBL/GenBank/DDBJ databases">
        <title>Multicomponent nature underlies the extraordinary mechanical properties of spider dragline silk.</title>
        <authorList>
            <person name="Kono N."/>
            <person name="Nakamura H."/>
            <person name="Mori M."/>
            <person name="Yoshida Y."/>
            <person name="Ohtoshi R."/>
            <person name="Malay A.D."/>
            <person name="Moran D.A.P."/>
            <person name="Tomita M."/>
            <person name="Numata K."/>
            <person name="Arakawa K."/>
        </authorList>
    </citation>
    <scope>NUCLEOTIDE SEQUENCE</scope>
</reference>
<dbReference type="Proteomes" id="UP000887159">
    <property type="component" value="Unassembled WGS sequence"/>
</dbReference>
<feature type="compositionally biased region" description="Polar residues" evidence="1">
    <location>
        <begin position="68"/>
        <end position="78"/>
    </location>
</feature>